<dbReference type="FunFam" id="2.10.25.10:FF:000020">
    <property type="entry name" value="Latent-transforming growth factor beta-binding protein 1"/>
    <property type="match status" value="1"/>
</dbReference>
<feature type="domain" description="EGF-like" evidence="5">
    <location>
        <begin position="130"/>
        <end position="162"/>
    </location>
</feature>
<dbReference type="SUPFAM" id="SSF57196">
    <property type="entry name" value="EGF/Laminin"/>
    <property type="match status" value="1"/>
</dbReference>
<evidence type="ECO:0000256" key="4">
    <source>
        <dbReference type="SAM" id="SignalP"/>
    </source>
</evidence>
<comment type="caution">
    <text evidence="6">The sequence shown here is derived from an EMBL/GenBank/DDBJ whole genome shotgun (WGS) entry which is preliminary data.</text>
</comment>
<evidence type="ECO:0000259" key="5">
    <source>
        <dbReference type="PROSITE" id="PS50026"/>
    </source>
</evidence>
<evidence type="ECO:0000313" key="7">
    <source>
        <dbReference type="EMBL" id="CAF1552848.1"/>
    </source>
</evidence>
<dbReference type="PANTHER" id="PTHR14949">
    <property type="entry name" value="EGF-LIKE-DOMAIN, MULTIPLE 7, 8"/>
    <property type="match status" value="1"/>
</dbReference>
<dbReference type="Proteomes" id="UP000663852">
    <property type="component" value="Unassembled WGS sequence"/>
</dbReference>
<dbReference type="SMART" id="SM00181">
    <property type="entry name" value="EGF"/>
    <property type="match status" value="2"/>
</dbReference>
<feature type="chain" id="PRO_5035606636" description="EGF-like domain-containing protein" evidence="4">
    <location>
        <begin position="20"/>
        <end position="581"/>
    </location>
</feature>
<name>A0A815M458_ADIRI</name>
<evidence type="ECO:0000256" key="2">
    <source>
        <dbReference type="ARBA" id="ARBA00023157"/>
    </source>
</evidence>
<dbReference type="Pfam" id="PF13385">
    <property type="entry name" value="Laminin_G_3"/>
    <property type="match status" value="2"/>
</dbReference>
<protein>
    <recommendedName>
        <fullName evidence="5">EGF-like domain-containing protein</fullName>
    </recommendedName>
</protein>
<comment type="caution">
    <text evidence="3">Lacks conserved residue(s) required for the propagation of feature annotation.</text>
</comment>
<dbReference type="SMART" id="SM00560">
    <property type="entry name" value="LamGL"/>
    <property type="match status" value="1"/>
</dbReference>
<evidence type="ECO:0000313" key="8">
    <source>
        <dbReference type="Proteomes" id="UP000663828"/>
    </source>
</evidence>
<dbReference type="InterPro" id="IPR013320">
    <property type="entry name" value="ConA-like_dom_sf"/>
</dbReference>
<evidence type="ECO:0000313" key="9">
    <source>
        <dbReference type="Proteomes" id="UP000663852"/>
    </source>
</evidence>
<keyword evidence="8" id="KW-1185">Reference proteome</keyword>
<feature type="signal peptide" evidence="4">
    <location>
        <begin position="1"/>
        <end position="19"/>
    </location>
</feature>
<proteinExistence type="predicted"/>
<feature type="disulfide bond" evidence="3">
    <location>
        <begin position="152"/>
        <end position="161"/>
    </location>
</feature>
<evidence type="ECO:0000256" key="1">
    <source>
        <dbReference type="ARBA" id="ARBA00022729"/>
    </source>
</evidence>
<dbReference type="PROSITE" id="PS50026">
    <property type="entry name" value="EGF_3"/>
    <property type="match status" value="1"/>
</dbReference>
<dbReference type="OrthoDB" id="10045365at2759"/>
<dbReference type="EMBL" id="CAJNOR010005235">
    <property type="protein sequence ID" value="CAF1552848.1"/>
    <property type="molecule type" value="Genomic_DNA"/>
</dbReference>
<gene>
    <name evidence="6" type="ORF">EDS130_LOCUS37186</name>
    <name evidence="7" type="ORF">XAT740_LOCUS43030</name>
</gene>
<feature type="disulfide bond" evidence="3">
    <location>
        <begin position="134"/>
        <end position="144"/>
    </location>
</feature>
<dbReference type="SUPFAM" id="SSF49899">
    <property type="entry name" value="Concanavalin A-like lectins/glucanases"/>
    <property type="match status" value="2"/>
</dbReference>
<keyword evidence="2 3" id="KW-1015">Disulfide bond</keyword>
<dbReference type="EMBL" id="CAJNOJ010000361">
    <property type="protein sequence ID" value="CAF1417259.1"/>
    <property type="molecule type" value="Genomic_DNA"/>
</dbReference>
<evidence type="ECO:0000256" key="3">
    <source>
        <dbReference type="PROSITE-ProRule" id="PRU00076"/>
    </source>
</evidence>
<dbReference type="Gene3D" id="2.10.25.10">
    <property type="entry name" value="Laminin"/>
    <property type="match status" value="1"/>
</dbReference>
<dbReference type="AlphaFoldDB" id="A0A815M458"/>
<evidence type="ECO:0000313" key="6">
    <source>
        <dbReference type="EMBL" id="CAF1417259.1"/>
    </source>
</evidence>
<dbReference type="Gene3D" id="2.60.120.200">
    <property type="match status" value="2"/>
</dbReference>
<reference evidence="6" key="1">
    <citation type="submission" date="2021-02" db="EMBL/GenBank/DDBJ databases">
        <authorList>
            <person name="Nowell W R."/>
        </authorList>
    </citation>
    <scope>NUCLEOTIDE SEQUENCE</scope>
</reference>
<dbReference type="InterPro" id="IPR000742">
    <property type="entry name" value="EGF"/>
</dbReference>
<keyword evidence="1 4" id="KW-0732">Signal</keyword>
<dbReference type="InterPro" id="IPR006558">
    <property type="entry name" value="LamG-like"/>
</dbReference>
<dbReference type="InterPro" id="IPR050969">
    <property type="entry name" value="Dev_Signal_Modulators"/>
</dbReference>
<accession>A0A815M458</accession>
<dbReference type="PROSITE" id="PS00022">
    <property type="entry name" value="EGF_1"/>
    <property type="match status" value="1"/>
</dbReference>
<dbReference type="PROSITE" id="PS01186">
    <property type="entry name" value="EGF_2"/>
    <property type="match status" value="1"/>
</dbReference>
<dbReference type="PANTHER" id="PTHR14949:SF56">
    <property type="entry name" value="EGF-LIKE-DOMAIN, MULTIPLE 7"/>
    <property type="match status" value="1"/>
</dbReference>
<organism evidence="6 9">
    <name type="scientific">Adineta ricciae</name>
    <name type="common">Rotifer</name>
    <dbReference type="NCBI Taxonomy" id="249248"/>
    <lineage>
        <taxon>Eukaryota</taxon>
        <taxon>Metazoa</taxon>
        <taxon>Spiralia</taxon>
        <taxon>Gnathifera</taxon>
        <taxon>Rotifera</taxon>
        <taxon>Eurotatoria</taxon>
        <taxon>Bdelloidea</taxon>
        <taxon>Adinetida</taxon>
        <taxon>Adinetidae</taxon>
        <taxon>Adineta</taxon>
    </lineage>
</organism>
<dbReference type="Proteomes" id="UP000663828">
    <property type="component" value="Unassembled WGS sequence"/>
</dbReference>
<sequence length="581" mass="63460">MFGTVVMFSLFFTIGSIQIGKIENRILMGISIQLLSNTSQNQCICEMAKLSGSILALNYFQINNTCQLFIPDNNSLVVQYYFNSSVMFYNQSFVSIIAQPVCNPNCQNNGTCSLTGLCICTPQWNGTQCAIPICTIPCENSGVCTAPNICTCSYGWTGMYCQIVKTVLWAFDGTLYDTSNQFVGISSSSATYVTGINGYGTALALDGNIAKCVNVYPYLNMSYASFTWELWIYPTVIPANDSTFISQCRNTTLSRQCLILTARNDMMWFTFSNNSLSGTTNIPAYAWSHLAFVYDDTSNKRSMYRNGILEATQVMMASLQTTSTNVVFGCRTTIDGNSYKYPFVGYMDQVLYNSRMKNASEILDDATLVFYFPFRSSTPLIDSGPNLINGSWGNGTASIASGVVDQAVNFSVSGSYFRVTGLVLLGTSNWPFSLSVWFKTNSLDGGGTIAHLSATASGTGWCIRFMGLTATGALELQIFNGVSNLVISGPIMPINVWIHVVYTFSSSNGVGLYINGTLYTLKATSYSASGSLDTLIFGNPLGGTSCGSSYPNKQFYGSLDEIRLYSRELTSNEITQLYLNP</sequence>
<keyword evidence="3" id="KW-0245">EGF-like domain</keyword>